<dbReference type="PROSITE" id="PS01358">
    <property type="entry name" value="ZF_RANBP2_1"/>
    <property type="match status" value="1"/>
</dbReference>
<dbReference type="Proteomes" id="UP000634136">
    <property type="component" value="Unassembled WGS sequence"/>
</dbReference>
<dbReference type="PROSITE" id="PS50199">
    <property type="entry name" value="ZF_RANBP2_2"/>
    <property type="match status" value="1"/>
</dbReference>
<keyword evidence="11" id="KW-1185">Reference proteome</keyword>
<dbReference type="PANTHER" id="PTHR23238">
    <property type="entry name" value="RNA BINDING PROTEIN"/>
    <property type="match status" value="1"/>
</dbReference>
<feature type="domain" description="RanBP2-type" evidence="9">
    <location>
        <begin position="159"/>
        <end position="190"/>
    </location>
</feature>
<feature type="compositionally biased region" description="Basic and acidic residues" evidence="8">
    <location>
        <begin position="293"/>
        <end position="309"/>
    </location>
</feature>
<keyword evidence="3 7" id="KW-0863">Zinc-finger</keyword>
<feature type="compositionally biased region" description="Basic and acidic residues" evidence="8">
    <location>
        <begin position="1"/>
        <end position="10"/>
    </location>
</feature>
<dbReference type="SUPFAM" id="SSF90209">
    <property type="entry name" value="Ran binding protein zinc finger-like"/>
    <property type="match status" value="1"/>
</dbReference>
<name>A0A834T205_9FABA</name>
<feature type="region of interest" description="Disordered" evidence="8">
    <location>
        <begin position="186"/>
        <end position="242"/>
    </location>
</feature>
<organism evidence="10 11">
    <name type="scientific">Senna tora</name>
    <dbReference type="NCBI Taxonomy" id="362788"/>
    <lineage>
        <taxon>Eukaryota</taxon>
        <taxon>Viridiplantae</taxon>
        <taxon>Streptophyta</taxon>
        <taxon>Embryophyta</taxon>
        <taxon>Tracheophyta</taxon>
        <taxon>Spermatophyta</taxon>
        <taxon>Magnoliopsida</taxon>
        <taxon>eudicotyledons</taxon>
        <taxon>Gunneridae</taxon>
        <taxon>Pentapetalae</taxon>
        <taxon>rosids</taxon>
        <taxon>fabids</taxon>
        <taxon>Fabales</taxon>
        <taxon>Fabaceae</taxon>
        <taxon>Caesalpinioideae</taxon>
        <taxon>Cassia clade</taxon>
        <taxon>Senna</taxon>
    </lineage>
</organism>
<dbReference type="FunFam" id="4.10.1060.10:FF:000017">
    <property type="entry name" value="FUS RNA-binding protein"/>
    <property type="match status" value="1"/>
</dbReference>
<keyword evidence="4" id="KW-0862">Zinc</keyword>
<feature type="compositionally biased region" description="Pro residues" evidence="8">
    <location>
        <begin position="310"/>
        <end position="321"/>
    </location>
</feature>
<sequence>MASRDKDQPAPHHHQPLLSSLVVRPSNSDGGAAAGAGGGSGGRAGDYEPGEVHRDPHPPYSRSDRYSDDPGYRIRAGSISPVHRRDADHRYNSDYNNISRSRGYGGGRDPGRYRDPSPPYGRGRVGGRPIGRAFDGPGFGPGPARGEGIGRNNPNVRPREGDWICPDPLCGNLNFARRDYCNNCNRSRHAPVGSPRRGYPGPPPLHTPPRRYPGPPVDRSPERNINGYRSPPHGLARVGPREYGSAALPPLRHEGRFPDHHVRRERIDYVDDAYRGRNKFDRPLPVDWGHRDRGREGFSNERKRFERRPLSPPAPLMPSLPPHRGRWARDVRERSRSPIRGGPPPKDMFMDRVRDDRRGVDDRRGMGRDRIGGMY</sequence>
<dbReference type="GO" id="GO:0006355">
    <property type="term" value="P:regulation of DNA-templated transcription"/>
    <property type="evidence" value="ECO:0007669"/>
    <property type="project" value="InterPro"/>
</dbReference>
<feature type="compositionally biased region" description="Basic and acidic residues" evidence="8">
    <location>
        <begin position="83"/>
        <end position="92"/>
    </location>
</feature>
<dbReference type="EMBL" id="JAAIUW010000010">
    <property type="protein sequence ID" value="KAF7813851.1"/>
    <property type="molecule type" value="Genomic_DNA"/>
</dbReference>
<evidence type="ECO:0000256" key="7">
    <source>
        <dbReference type="PROSITE-ProRule" id="PRU00322"/>
    </source>
</evidence>
<protein>
    <submittedName>
        <fullName evidence="10">TATA-binding protein-associated factor 2N</fullName>
    </submittedName>
</protein>
<dbReference type="InterPro" id="IPR034870">
    <property type="entry name" value="TET_fam"/>
</dbReference>
<dbReference type="OrthoDB" id="1878647at2759"/>
<evidence type="ECO:0000256" key="8">
    <source>
        <dbReference type="SAM" id="MobiDB-lite"/>
    </source>
</evidence>
<evidence type="ECO:0000256" key="1">
    <source>
        <dbReference type="ARBA" id="ARBA00004123"/>
    </source>
</evidence>
<proteinExistence type="predicted"/>
<keyword evidence="2" id="KW-0479">Metal-binding</keyword>
<dbReference type="InterPro" id="IPR001876">
    <property type="entry name" value="Znf_RanBP2"/>
</dbReference>
<keyword evidence="6" id="KW-0539">Nucleus</keyword>
<dbReference type="GO" id="GO:0008270">
    <property type="term" value="F:zinc ion binding"/>
    <property type="evidence" value="ECO:0007669"/>
    <property type="project" value="UniProtKB-KW"/>
</dbReference>
<reference evidence="10" key="1">
    <citation type="submission" date="2020-09" db="EMBL/GenBank/DDBJ databases">
        <title>Genome-Enabled Discovery of Anthraquinone Biosynthesis in Senna tora.</title>
        <authorList>
            <person name="Kang S.-H."/>
            <person name="Pandey R.P."/>
            <person name="Lee C.-M."/>
            <person name="Sim J.-S."/>
            <person name="Jeong J.-T."/>
            <person name="Choi B.-S."/>
            <person name="Jung M."/>
            <person name="Ginzburg D."/>
            <person name="Zhao K."/>
            <person name="Won S.Y."/>
            <person name="Oh T.-J."/>
            <person name="Yu Y."/>
            <person name="Kim N.-H."/>
            <person name="Lee O.R."/>
            <person name="Lee T.-H."/>
            <person name="Bashyal P."/>
            <person name="Kim T.-S."/>
            <person name="Lee W.-H."/>
            <person name="Kawkins C."/>
            <person name="Kim C.-K."/>
            <person name="Kim J.S."/>
            <person name="Ahn B.O."/>
            <person name="Rhee S.Y."/>
            <person name="Sohng J.K."/>
        </authorList>
    </citation>
    <scope>NUCLEOTIDE SEQUENCE</scope>
    <source>
        <tissue evidence="10">Leaf</tissue>
    </source>
</reference>
<dbReference type="InterPro" id="IPR036443">
    <property type="entry name" value="Znf_RanBP2_sf"/>
</dbReference>
<feature type="compositionally biased region" description="Basic and acidic residues" evidence="8">
    <location>
        <begin position="348"/>
        <end position="375"/>
    </location>
</feature>
<evidence type="ECO:0000259" key="9">
    <source>
        <dbReference type="PROSITE" id="PS50199"/>
    </source>
</evidence>
<dbReference type="GO" id="GO:0005634">
    <property type="term" value="C:nucleus"/>
    <property type="evidence" value="ECO:0007669"/>
    <property type="project" value="UniProtKB-SubCell"/>
</dbReference>
<gene>
    <name evidence="10" type="ORF">G2W53_034827</name>
</gene>
<dbReference type="Gene3D" id="4.10.1060.10">
    <property type="entry name" value="Zinc finger, RanBP2-type"/>
    <property type="match status" value="1"/>
</dbReference>
<evidence type="ECO:0000256" key="4">
    <source>
        <dbReference type="ARBA" id="ARBA00022833"/>
    </source>
</evidence>
<dbReference type="SMART" id="SM00547">
    <property type="entry name" value="ZnF_RBZ"/>
    <property type="match status" value="1"/>
</dbReference>
<evidence type="ECO:0000256" key="3">
    <source>
        <dbReference type="ARBA" id="ARBA00022771"/>
    </source>
</evidence>
<feature type="compositionally biased region" description="Basic and acidic residues" evidence="8">
    <location>
        <begin position="327"/>
        <end position="336"/>
    </location>
</feature>
<feature type="region of interest" description="Disordered" evidence="8">
    <location>
        <begin position="1"/>
        <end position="162"/>
    </location>
</feature>
<evidence type="ECO:0000256" key="2">
    <source>
        <dbReference type="ARBA" id="ARBA00022723"/>
    </source>
</evidence>
<evidence type="ECO:0000313" key="10">
    <source>
        <dbReference type="EMBL" id="KAF7813851.1"/>
    </source>
</evidence>
<feature type="region of interest" description="Disordered" evidence="8">
    <location>
        <begin position="293"/>
        <end position="375"/>
    </location>
</feature>
<feature type="compositionally biased region" description="Gly residues" evidence="8">
    <location>
        <begin position="137"/>
        <end position="149"/>
    </location>
</feature>
<dbReference type="GO" id="GO:0003723">
    <property type="term" value="F:RNA binding"/>
    <property type="evidence" value="ECO:0007669"/>
    <property type="project" value="UniProtKB-KW"/>
</dbReference>
<dbReference type="AlphaFoldDB" id="A0A834T205"/>
<comment type="caution">
    <text evidence="10">The sequence shown here is derived from an EMBL/GenBank/DDBJ whole genome shotgun (WGS) entry which is preliminary data.</text>
</comment>
<feature type="compositionally biased region" description="Pro residues" evidence="8">
    <location>
        <begin position="200"/>
        <end position="218"/>
    </location>
</feature>
<evidence type="ECO:0000313" key="11">
    <source>
        <dbReference type="Proteomes" id="UP000634136"/>
    </source>
</evidence>
<keyword evidence="5" id="KW-0694">RNA-binding</keyword>
<evidence type="ECO:0000256" key="5">
    <source>
        <dbReference type="ARBA" id="ARBA00022884"/>
    </source>
</evidence>
<feature type="compositionally biased region" description="Gly residues" evidence="8">
    <location>
        <begin position="32"/>
        <end position="44"/>
    </location>
</feature>
<evidence type="ECO:0000256" key="6">
    <source>
        <dbReference type="ARBA" id="ARBA00023242"/>
    </source>
</evidence>
<accession>A0A834T205</accession>
<comment type="subcellular location">
    <subcellularLocation>
        <location evidence="1">Nucleus</location>
    </subcellularLocation>
</comment>
<feature type="compositionally biased region" description="Basic and acidic residues" evidence="8">
    <location>
        <begin position="50"/>
        <end position="72"/>
    </location>
</feature>